<evidence type="ECO:0000313" key="1">
    <source>
        <dbReference type="EMBL" id="CAI9619871.1"/>
    </source>
</evidence>
<dbReference type="EMBL" id="CATNWA010020780">
    <property type="protein sequence ID" value="CAI9619871.1"/>
    <property type="molecule type" value="Genomic_DNA"/>
</dbReference>
<protein>
    <submittedName>
        <fullName evidence="1">Uncharacterized protein</fullName>
    </submittedName>
</protein>
<organism evidence="1 2">
    <name type="scientific">Staurois parvus</name>
    <dbReference type="NCBI Taxonomy" id="386267"/>
    <lineage>
        <taxon>Eukaryota</taxon>
        <taxon>Metazoa</taxon>
        <taxon>Chordata</taxon>
        <taxon>Craniata</taxon>
        <taxon>Vertebrata</taxon>
        <taxon>Euteleostomi</taxon>
        <taxon>Amphibia</taxon>
        <taxon>Batrachia</taxon>
        <taxon>Anura</taxon>
        <taxon>Neobatrachia</taxon>
        <taxon>Ranoidea</taxon>
        <taxon>Ranidae</taxon>
        <taxon>Staurois</taxon>
    </lineage>
</organism>
<reference evidence="1" key="1">
    <citation type="submission" date="2023-05" db="EMBL/GenBank/DDBJ databases">
        <authorList>
            <person name="Stuckert A."/>
        </authorList>
    </citation>
    <scope>NUCLEOTIDE SEQUENCE</scope>
</reference>
<gene>
    <name evidence="1" type="ORF">SPARVUS_LOCUS15898145</name>
</gene>
<dbReference type="Proteomes" id="UP001162483">
    <property type="component" value="Unassembled WGS sequence"/>
</dbReference>
<feature type="non-terminal residue" evidence="1">
    <location>
        <position position="1"/>
    </location>
</feature>
<proteinExistence type="predicted"/>
<accession>A0ABN9HDJ0</accession>
<evidence type="ECO:0000313" key="2">
    <source>
        <dbReference type="Proteomes" id="UP001162483"/>
    </source>
</evidence>
<sequence length="71" mass="7555">HWTGSTHFLSQCHGSLRQELSPVGTPVIDLNRLPTCNTCASHAGEDGRSHGCTVQYSRAGGGLTTHGDPRQ</sequence>
<comment type="caution">
    <text evidence="1">The sequence shown here is derived from an EMBL/GenBank/DDBJ whole genome shotgun (WGS) entry which is preliminary data.</text>
</comment>
<keyword evidence="2" id="KW-1185">Reference proteome</keyword>
<name>A0ABN9HDJ0_9NEOB</name>